<evidence type="ECO:0000256" key="7">
    <source>
        <dbReference type="ARBA" id="ARBA00022679"/>
    </source>
</evidence>
<dbReference type="Gene3D" id="1.20.120.1750">
    <property type="match status" value="1"/>
</dbReference>
<keyword evidence="10 13" id="KW-0863">Zinc-finger</keyword>
<keyword evidence="8" id="KW-0479">Metal-binding</keyword>
<comment type="caution">
    <text evidence="16">The sequence shown here is derived from an EMBL/GenBank/DDBJ whole genome shotgun (WGS) entry which is preliminary data.</text>
</comment>
<dbReference type="EMBL" id="BPVZ01000031">
    <property type="protein sequence ID" value="GKV09661.1"/>
    <property type="molecule type" value="Genomic_DNA"/>
</dbReference>
<evidence type="ECO:0000256" key="2">
    <source>
        <dbReference type="ARBA" id="ARBA00001947"/>
    </source>
</evidence>
<evidence type="ECO:0000256" key="12">
    <source>
        <dbReference type="ARBA" id="ARBA00022833"/>
    </source>
</evidence>
<dbReference type="InterPro" id="IPR017907">
    <property type="entry name" value="Znf_RING_CS"/>
</dbReference>
<dbReference type="GO" id="GO:0061630">
    <property type="term" value="F:ubiquitin protein ligase activity"/>
    <property type="evidence" value="ECO:0007669"/>
    <property type="project" value="UniProtKB-EC"/>
</dbReference>
<dbReference type="FunFam" id="1.20.120.1750:FF:000018">
    <property type="entry name" value="RBR-type E3 ubiquitin transferase"/>
    <property type="match status" value="1"/>
</dbReference>
<dbReference type="GO" id="GO:0016567">
    <property type="term" value="P:protein ubiquitination"/>
    <property type="evidence" value="ECO:0007669"/>
    <property type="project" value="InterPro"/>
</dbReference>
<evidence type="ECO:0000256" key="8">
    <source>
        <dbReference type="ARBA" id="ARBA00022723"/>
    </source>
</evidence>
<keyword evidence="12" id="KW-0862">Zinc</keyword>
<evidence type="ECO:0000256" key="6">
    <source>
        <dbReference type="ARBA" id="ARBA00012251"/>
    </source>
</evidence>
<evidence type="ECO:0000256" key="9">
    <source>
        <dbReference type="ARBA" id="ARBA00022737"/>
    </source>
</evidence>
<evidence type="ECO:0000256" key="3">
    <source>
        <dbReference type="ARBA" id="ARBA00003976"/>
    </source>
</evidence>
<keyword evidence="17" id="KW-1185">Reference proteome</keyword>
<evidence type="ECO:0000259" key="14">
    <source>
        <dbReference type="PROSITE" id="PS50089"/>
    </source>
</evidence>
<dbReference type="Proteomes" id="UP001054252">
    <property type="component" value="Unassembled WGS sequence"/>
</dbReference>
<comment type="cofactor">
    <cofactor evidence="2">
        <name>Zn(2+)</name>
        <dbReference type="ChEBI" id="CHEBI:29105"/>
    </cofactor>
</comment>
<dbReference type="PANTHER" id="PTHR11685">
    <property type="entry name" value="RBR FAMILY RING FINGER AND IBR DOMAIN-CONTAINING"/>
    <property type="match status" value="1"/>
</dbReference>
<dbReference type="InterPro" id="IPR031127">
    <property type="entry name" value="E3_UB_ligase_RBR"/>
</dbReference>
<reference evidence="16 17" key="1">
    <citation type="journal article" date="2021" name="Commun. Biol.">
        <title>The genome of Shorea leprosula (Dipterocarpaceae) highlights the ecological relevance of drought in aseasonal tropical rainforests.</title>
        <authorList>
            <person name="Ng K.K.S."/>
            <person name="Kobayashi M.J."/>
            <person name="Fawcett J.A."/>
            <person name="Hatakeyama M."/>
            <person name="Paape T."/>
            <person name="Ng C.H."/>
            <person name="Ang C.C."/>
            <person name="Tnah L.H."/>
            <person name="Lee C.T."/>
            <person name="Nishiyama T."/>
            <person name="Sese J."/>
            <person name="O'Brien M.J."/>
            <person name="Copetti D."/>
            <person name="Mohd Noor M.I."/>
            <person name="Ong R.C."/>
            <person name="Putra M."/>
            <person name="Sireger I.Z."/>
            <person name="Indrioko S."/>
            <person name="Kosugi Y."/>
            <person name="Izuno A."/>
            <person name="Isagi Y."/>
            <person name="Lee S.L."/>
            <person name="Shimizu K.K."/>
        </authorList>
    </citation>
    <scope>NUCLEOTIDE SEQUENCE [LARGE SCALE GENOMIC DNA]</scope>
    <source>
        <strain evidence="16">214</strain>
    </source>
</reference>
<evidence type="ECO:0000256" key="11">
    <source>
        <dbReference type="ARBA" id="ARBA00022786"/>
    </source>
</evidence>
<dbReference type="CDD" id="cd22584">
    <property type="entry name" value="Rcat_RBR_unk"/>
    <property type="match status" value="1"/>
</dbReference>
<accession>A0AAV5JB12</accession>
<dbReference type="GO" id="GO:0008270">
    <property type="term" value="F:zinc ion binding"/>
    <property type="evidence" value="ECO:0007669"/>
    <property type="project" value="UniProtKB-KW"/>
</dbReference>
<evidence type="ECO:0000259" key="15">
    <source>
        <dbReference type="PROSITE" id="PS51873"/>
    </source>
</evidence>
<dbReference type="InterPro" id="IPR013083">
    <property type="entry name" value="Znf_RING/FYVE/PHD"/>
</dbReference>
<comment type="pathway">
    <text evidence="4">Protein modification; protein ubiquitination.</text>
</comment>
<dbReference type="AlphaFoldDB" id="A0AAV5JB12"/>
<comment type="function">
    <text evidence="3">Might act as an E3 ubiquitin-protein ligase, or as part of E3 complex, which accepts ubiquitin from specific E2 ubiquitin-conjugating enzymes and then transfers it to substrates.</text>
</comment>
<comment type="catalytic activity">
    <reaction evidence="1">
        <text>[E2 ubiquitin-conjugating enzyme]-S-ubiquitinyl-L-cysteine + [acceptor protein]-L-lysine = [E2 ubiquitin-conjugating enzyme]-L-cysteine + [acceptor protein]-N(6)-ubiquitinyl-L-lysine.</text>
        <dbReference type="EC" id="2.3.2.31"/>
    </reaction>
</comment>
<dbReference type="SMART" id="SM00184">
    <property type="entry name" value="RING"/>
    <property type="match status" value="2"/>
</dbReference>
<protein>
    <recommendedName>
        <fullName evidence="6">RBR-type E3 ubiquitin transferase</fullName>
        <ecNumber evidence="6">2.3.2.31</ecNumber>
    </recommendedName>
</protein>
<dbReference type="InterPro" id="IPR001841">
    <property type="entry name" value="Znf_RING"/>
</dbReference>
<comment type="similarity">
    <text evidence="5">Belongs to the RBR family. Ariadne subfamily.</text>
</comment>
<dbReference type="Gene3D" id="3.30.40.10">
    <property type="entry name" value="Zinc/RING finger domain, C3HC4 (zinc finger)"/>
    <property type="match status" value="1"/>
</dbReference>
<proteinExistence type="inferred from homology"/>
<dbReference type="InterPro" id="IPR044066">
    <property type="entry name" value="TRIAD_supradom"/>
</dbReference>
<dbReference type="PROSITE" id="PS50089">
    <property type="entry name" value="ZF_RING_2"/>
    <property type="match status" value="1"/>
</dbReference>
<organism evidence="16 17">
    <name type="scientific">Rubroshorea leprosula</name>
    <dbReference type="NCBI Taxonomy" id="152421"/>
    <lineage>
        <taxon>Eukaryota</taxon>
        <taxon>Viridiplantae</taxon>
        <taxon>Streptophyta</taxon>
        <taxon>Embryophyta</taxon>
        <taxon>Tracheophyta</taxon>
        <taxon>Spermatophyta</taxon>
        <taxon>Magnoliopsida</taxon>
        <taxon>eudicotyledons</taxon>
        <taxon>Gunneridae</taxon>
        <taxon>Pentapetalae</taxon>
        <taxon>rosids</taxon>
        <taxon>malvids</taxon>
        <taxon>Malvales</taxon>
        <taxon>Dipterocarpaceae</taxon>
        <taxon>Rubroshorea</taxon>
    </lineage>
</organism>
<keyword evidence="9" id="KW-0677">Repeat</keyword>
<evidence type="ECO:0000256" key="4">
    <source>
        <dbReference type="ARBA" id="ARBA00004906"/>
    </source>
</evidence>
<dbReference type="SUPFAM" id="SSF57850">
    <property type="entry name" value="RING/U-box"/>
    <property type="match status" value="3"/>
</dbReference>
<evidence type="ECO:0000256" key="5">
    <source>
        <dbReference type="ARBA" id="ARBA00005884"/>
    </source>
</evidence>
<keyword evidence="11" id="KW-0833">Ubl conjugation pathway</keyword>
<name>A0AAV5JB12_9ROSI</name>
<dbReference type="PROSITE" id="PS51873">
    <property type="entry name" value="TRIAD"/>
    <property type="match status" value="1"/>
</dbReference>
<evidence type="ECO:0000256" key="13">
    <source>
        <dbReference type="PROSITE-ProRule" id="PRU00175"/>
    </source>
</evidence>
<dbReference type="EC" id="2.3.2.31" evidence="6"/>
<feature type="domain" description="RING-type" evidence="15">
    <location>
        <begin position="66"/>
        <end position="271"/>
    </location>
</feature>
<dbReference type="FunFam" id="3.30.40.10:FF:000230">
    <property type="entry name" value="RBR-type E3 ubiquitin transferase"/>
    <property type="match status" value="1"/>
</dbReference>
<evidence type="ECO:0000256" key="10">
    <source>
        <dbReference type="ARBA" id="ARBA00022771"/>
    </source>
</evidence>
<dbReference type="Pfam" id="PF01485">
    <property type="entry name" value="IBR"/>
    <property type="match status" value="2"/>
</dbReference>
<feature type="domain" description="RING-type" evidence="14">
    <location>
        <begin position="70"/>
        <end position="115"/>
    </location>
</feature>
<evidence type="ECO:0000256" key="1">
    <source>
        <dbReference type="ARBA" id="ARBA00001798"/>
    </source>
</evidence>
<dbReference type="InterPro" id="IPR002867">
    <property type="entry name" value="IBR_dom"/>
</dbReference>
<gene>
    <name evidence="16" type="ORF">SLEP1_g21123</name>
</gene>
<sequence>MDFFNNPQFSDGGEENLMEPDALFDEDLQLQEGLLLSYAISSQLRISDDILPSSSDDTRMIQETATESFCGICLESRGDHQMFITGSCFHSFCSDCISQYVVKSIQDSKARITCPEVNCKCILVLDDFRGLLAKEEIDLWEDALSKEVIRPLQRLYCPFCSEMFVVDDEGEDIRESECQICHKLFCAKCGVPWHPGIGCEEYGKLGEDERSRQDLMMRELAKEQKWSRCPHCQFYVERTDGCPHMICRCKFEFCYLCGAEWTEDHGGCQEN</sequence>
<dbReference type="SMART" id="SM00647">
    <property type="entry name" value="IBR"/>
    <property type="match status" value="2"/>
</dbReference>
<dbReference type="PROSITE" id="PS00518">
    <property type="entry name" value="ZF_RING_1"/>
    <property type="match status" value="1"/>
</dbReference>
<evidence type="ECO:0000313" key="16">
    <source>
        <dbReference type="EMBL" id="GKV09661.1"/>
    </source>
</evidence>
<evidence type="ECO:0000313" key="17">
    <source>
        <dbReference type="Proteomes" id="UP001054252"/>
    </source>
</evidence>
<keyword evidence="7" id="KW-0808">Transferase</keyword>